<sequence length="322" mass="35801">MEPQASVKTRFLILSDTHGEEFPPDVQPNFPVDVAIHCGDLTEESKLDEFRTSLRLLKAIQAPLKLVIAGNHDFTLDTPAFKNVIDGAPTAIEEDLVRRNFGNFGEARSLLQQDPDIKLLDEGVHRFVLTNGALLTVYASPYTPSKSNWGFQYHPDQGHDWNIPTVDLVMTHGPPRGVLDRTDSKERAGCPQLFGAIARARPRLHCFGHIHEGWGAKLAAWRRETSEMPTHFADIDNDNSVLLSSLASLKAGKFDIPETLEEKNIKLKTMTSRRAFFTSHCAGDEVPLRVGEQTLFINGSIQGPEADSFQLPWVVDIDLAKA</sequence>
<dbReference type="OrthoDB" id="630188at2759"/>
<dbReference type="InterPro" id="IPR051693">
    <property type="entry name" value="UPF0046_metallophosphoest"/>
</dbReference>
<dbReference type="CDD" id="cd07379">
    <property type="entry name" value="MPP_239FB"/>
    <property type="match status" value="1"/>
</dbReference>
<organism evidence="2 3">
    <name type="scientific">Thelonectria olida</name>
    <dbReference type="NCBI Taxonomy" id="1576542"/>
    <lineage>
        <taxon>Eukaryota</taxon>
        <taxon>Fungi</taxon>
        <taxon>Dikarya</taxon>
        <taxon>Ascomycota</taxon>
        <taxon>Pezizomycotina</taxon>
        <taxon>Sordariomycetes</taxon>
        <taxon>Hypocreomycetidae</taxon>
        <taxon>Hypocreales</taxon>
        <taxon>Nectriaceae</taxon>
        <taxon>Thelonectria</taxon>
    </lineage>
</organism>
<feature type="domain" description="Calcineurin-like phosphoesterase" evidence="1">
    <location>
        <begin position="10"/>
        <end position="212"/>
    </location>
</feature>
<evidence type="ECO:0000313" key="3">
    <source>
        <dbReference type="Proteomes" id="UP000777438"/>
    </source>
</evidence>
<dbReference type="SUPFAM" id="SSF56300">
    <property type="entry name" value="Metallo-dependent phosphatases"/>
    <property type="match status" value="1"/>
</dbReference>
<dbReference type="PANTHER" id="PTHR12905">
    <property type="entry name" value="METALLOPHOSPHOESTERASE"/>
    <property type="match status" value="1"/>
</dbReference>
<dbReference type="PANTHER" id="PTHR12905:SF0">
    <property type="entry name" value="CALCINEURIN-LIKE PHOSPHOESTERASE DOMAIN-CONTAINING PROTEIN"/>
    <property type="match status" value="1"/>
</dbReference>
<keyword evidence="3" id="KW-1185">Reference proteome</keyword>
<dbReference type="Gene3D" id="3.60.21.10">
    <property type="match status" value="1"/>
</dbReference>
<evidence type="ECO:0000259" key="1">
    <source>
        <dbReference type="Pfam" id="PF00149"/>
    </source>
</evidence>
<dbReference type="GO" id="GO:0016787">
    <property type="term" value="F:hydrolase activity"/>
    <property type="evidence" value="ECO:0007669"/>
    <property type="project" value="InterPro"/>
</dbReference>
<proteinExistence type="predicted"/>
<dbReference type="EMBL" id="JAGPYM010000004">
    <property type="protein sequence ID" value="KAH6895629.1"/>
    <property type="molecule type" value="Genomic_DNA"/>
</dbReference>
<accession>A0A9P9AUE4</accession>
<gene>
    <name evidence="2" type="ORF">B0T10DRAFT_478516</name>
</gene>
<protein>
    <submittedName>
        <fullName evidence="2">Ser/Thr protein phosphatase family protein</fullName>
    </submittedName>
</protein>
<comment type="caution">
    <text evidence="2">The sequence shown here is derived from an EMBL/GenBank/DDBJ whole genome shotgun (WGS) entry which is preliminary data.</text>
</comment>
<dbReference type="Proteomes" id="UP000777438">
    <property type="component" value="Unassembled WGS sequence"/>
</dbReference>
<dbReference type="Pfam" id="PF00149">
    <property type="entry name" value="Metallophos"/>
    <property type="match status" value="1"/>
</dbReference>
<dbReference type="AlphaFoldDB" id="A0A9P9AUE4"/>
<evidence type="ECO:0000313" key="2">
    <source>
        <dbReference type="EMBL" id="KAH6895629.1"/>
    </source>
</evidence>
<dbReference type="InterPro" id="IPR029052">
    <property type="entry name" value="Metallo-depent_PP-like"/>
</dbReference>
<name>A0A9P9AUE4_9HYPO</name>
<reference evidence="2 3" key="1">
    <citation type="journal article" date="2021" name="Nat. Commun.">
        <title>Genetic determinants of endophytism in the Arabidopsis root mycobiome.</title>
        <authorList>
            <person name="Mesny F."/>
            <person name="Miyauchi S."/>
            <person name="Thiergart T."/>
            <person name="Pickel B."/>
            <person name="Atanasova L."/>
            <person name="Karlsson M."/>
            <person name="Huettel B."/>
            <person name="Barry K.W."/>
            <person name="Haridas S."/>
            <person name="Chen C."/>
            <person name="Bauer D."/>
            <person name="Andreopoulos W."/>
            <person name="Pangilinan J."/>
            <person name="LaButti K."/>
            <person name="Riley R."/>
            <person name="Lipzen A."/>
            <person name="Clum A."/>
            <person name="Drula E."/>
            <person name="Henrissat B."/>
            <person name="Kohler A."/>
            <person name="Grigoriev I.V."/>
            <person name="Martin F.M."/>
            <person name="Hacquard S."/>
        </authorList>
    </citation>
    <scope>NUCLEOTIDE SEQUENCE [LARGE SCALE GENOMIC DNA]</scope>
    <source>
        <strain evidence="2 3">MPI-CAGE-CH-0241</strain>
    </source>
</reference>
<dbReference type="InterPro" id="IPR004843">
    <property type="entry name" value="Calcineurin-like_PHP"/>
</dbReference>